<keyword evidence="2" id="KW-1133">Transmembrane helix</keyword>
<comment type="caution">
    <text evidence="3">The sequence shown here is derived from an EMBL/GenBank/DDBJ whole genome shotgun (WGS) entry which is preliminary data.</text>
</comment>
<evidence type="ECO:0000256" key="1">
    <source>
        <dbReference type="SAM" id="MobiDB-lite"/>
    </source>
</evidence>
<feature type="region of interest" description="Disordered" evidence="1">
    <location>
        <begin position="897"/>
        <end position="933"/>
    </location>
</feature>
<feature type="transmembrane region" description="Helical" evidence="2">
    <location>
        <begin position="1006"/>
        <end position="1025"/>
    </location>
</feature>
<reference evidence="3 4" key="1">
    <citation type="submission" date="2024-02" db="EMBL/GenBank/DDBJ databases">
        <title>De novo assembly and annotation of 12 fungi associated with fruit tree decline syndrome in Ontario, Canada.</title>
        <authorList>
            <person name="Sulman M."/>
            <person name="Ellouze W."/>
            <person name="Ilyukhin E."/>
        </authorList>
    </citation>
    <scope>NUCLEOTIDE SEQUENCE [LARGE SCALE GENOMIC DNA]</scope>
    <source>
        <strain evidence="3 4">M11/M66-122</strain>
    </source>
</reference>
<protein>
    <submittedName>
        <fullName evidence="3">Uncharacterized protein</fullName>
    </submittedName>
</protein>
<feature type="compositionally biased region" description="Basic and acidic residues" evidence="1">
    <location>
        <begin position="1"/>
        <end position="12"/>
    </location>
</feature>
<feature type="compositionally biased region" description="Low complexity" evidence="1">
    <location>
        <begin position="141"/>
        <end position="153"/>
    </location>
</feature>
<evidence type="ECO:0000313" key="4">
    <source>
        <dbReference type="Proteomes" id="UP001320420"/>
    </source>
</evidence>
<name>A0AAN9YHP9_9PEZI</name>
<gene>
    <name evidence="3" type="ORF">SLS62_010742</name>
</gene>
<evidence type="ECO:0000313" key="3">
    <source>
        <dbReference type="EMBL" id="KAK7742434.1"/>
    </source>
</evidence>
<feature type="region of interest" description="Disordered" evidence="1">
    <location>
        <begin position="782"/>
        <end position="826"/>
    </location>
</feature>
<feature type="region of interest" description="Disordered" evidence="1">
    <location>
        <begin position="582"/>
        <end position="626"/>
    </location>
</feature>
<feature type="region of interest" description="Disordered" evidence="1">
    <location>
        <begin position="672"/>
        <end position="701"/>
    </location>
</feature>
<dbReference type="EMBL" id="JAKJXP020000142">
    <property type="protein sequence ID" value="KAK7742434.1"/>
    <property type="molecule type" value="Genomic_DNA"/>
</dbReference>
<feature type="region of interest" description="Disordered" evidence="1">
    <location>
        <begin position="459"/>
        <end position="507"/>
    </location>
</feature>
<organism evidence="3 4">
    <name type="scientific">Diatrype stigma</name>
    <dbReference type="NCBI Taxonomy" id="117547"/>
    <lineage>
        <taxon>Eukaryota</taxon>
        <taxon>Fungi</taxon>
        <taxon>Dikarya</taxon>
        <taxon>Ascomycota</taxon>
        <taxon>Pezizomycotina</taxon>
        <taxon>Sordariomycetes</taxon>
        <taxon>Xylariomycetidae</taxon>
        <taxon>Xylariales</taxon>
        <taxon>Diatrypaceae</taxon>
        <taxon>Diatrype</taxon>
    </lineage>
</organism>
<keyword evidence="4" id="KW-1185">Reference proteome</keyword>
<feature type="compositionally biased region" description="Polar residues" evidence="1">
    <location>
        <begin position="923"/>
        <end position="933"/>
    </location>
</feature>
<feature type="compositionally biased region" description="Polar residues" evidence="1">
    <location>
        <begin position="902"/>
        <end position="911"/>
    </location>
</feature>
<feature type="region of interest" description="Disordered" evidence="1">
    <location>
        <begin position="725"/>
        <end position="745"/>
    </location>
</feature>
<feature type="transmembrane region" description="Helical" evidence="2">
    <location>
        <begin position="956"/>
        <end position="978"/>
    </location>
</feature>
<feature type="region of interest" description="Disordered" evidence="1">
    <location>
        <begin position="387"/>
        <end position="414"/>
    </location>
</feature>
<proteinExistence type="predicted"/>
<evidence type="ECO:0000256" key="2">
    <source>
        <dbReference type="SAM" id="Phobius"/>
    </source>
</evidence>
<dbReference type="AlphaFoldDB" id="A0AAN9YHP9"/>
<accession>A0AAN9YHP9</accession>
<keyword evidence="2" id="KW-0472">Membrane</keyword>
<dbReference type="Proteomes" id="UP001320420">
    <property type="component" value="Unassembled WGS sequence"/>
</dbReference>
<sequence length="1028" mass="113811">MEHGKNAPEDRANFPVNLESNTELPGAQVSSERIIPPSNTKRSITPRGHIFSSLNDAHRNITSRNAVTDNPPQKAHGPNDLSDHNDKLKTTRSNLDNPPGSLDNAASSEDFGQPIVDPKHHLPNDASTFVLPDSNTEGSLTSSHPSPPITTISTMPLKARSQGTEVTNRIKAFERENIQPEHTTSKVLCEHIQVSSFEAKVADKAANTTPQSQDVSANTVEKIYDQYASEDYKDRPSSPVVEHGYTFQVANRARVASPSGPPQIPLPDYPYQERQFTPHVLSDEGEYSPSEYSTCSSPDLCNTGTEDFASLRKSLEPAPLRLPVRELSRLEIEPTNPFSDVASSTCSDHETSSEDPFKYDSAKYRHFLHPTKEEDVSQALKRMNRADQADEDGFATPNASPNGKVDKGKKPAAFNGHQVRDASASFSRRRPNHLHGFNTTALQPIVAEHEPGEIRILIQRKPNVESNEEERQGKVNESDEQYDRDIPRSESGWVTEATSDCGGTDFNSDVPVPTLGYKVAGSSIADYSDEEDDQGNMGCYQEGPFSSREHILQHPATEEQPTGYEIRNLKDTKQKVLFPKTRKGREGNGFPQNSLRLFPAITDPAPSRPSSTRQLSNPFRQGNYRRVDPDSKFQFKRNASSKYDFRDSTSEYNLTMDGSNDTHGADTIPPLPTRPEQENGGGITFGLTIDRSGRSTETEARRDLSPYLKLIPLQDAQAAQKTRREAGLIDETLPSHHKRRRPRDLDVEVQPWTDIPLSFPHEPASACSFEFSLLPLDEARAKLKKQRDSGETDETEPPDVRFKRSKSAAWTRTPSAESPLPVPTPARLRYDHRETSEGKITCYQPPTPRTAAQATEINTPISAGSFHGREHTGFIRSPSTEGNPFSPISPVSPSFSPWRPGQVNQRQTQQPMLHGSRAEGAASGQTSHRAMNSDSLASYKGPYGYISPEAKRRQKWWFYTAAALSVLPFVALIVLLGACDQSLAWATKGEVRHLTYGQKQTLKTMLYTEAVISGIALIVIIVVVAKLG</sequence>
<keyword evidence="2" id="KW-0812">Transmembrane</keyword>
<feature type="compositionally biased region" description="Polar residues" evidence="1">
    <location>
        <begin position="608"/>
        <end position="620"/>
    </location>
</feature>
<feature type="region of interest" description="Disordered" evidence="1">
    <location>
        <begin position="1"/>
        <end position="153"/>
    </location>
</feature>
<feature type="compositionally biased region" description="Basic and acidic residues" evidence="1">
    <location>
        <begin position="469"/>
        <end position="488"/>
    </location>
</feature>
<feature type="compositionally biased region" description="Basic and acidic residues" evidence="1">
    <location>
        <begin position="691"/>
        <end position="701"/>
    </location>
</feature>
<feature type="compositionally biased region" description="Polar residues" evidence="1">
    <location>
        <begin position="52"/>
        <end position="71"/>
    </location>
</feature>
<feature type="compositionally biased region" description="Polar residues" evidence="1">
    <location>
        <begin position="18"/>
        <end position="43"/>
    </location>
</feature>